<sequence>MPVKPLFSAMTVCCGPHNAVAGRTQVGIAYKAISTLATHQNLLDTLLNRRTAP</sequence>
<dbReference type="Proteomes" id="UP000515277">
    <property type="component" value="Chromosome"/>
</dbReference>
<dbReference type="AlphaFoldDB" id="A0A7G8YMR9"/>
<dbReference type="RefSeq" id="WP_179601018.1">
    <property type="nucleotide sequence ID" value="NZ_CP060201.1"/>
</dbReference>
<dbReference type="EMBL" id="CP060201">
    <property type="protein sequence ID" value="QNH76968.1"/>
    <property type="molecule type" value="Genomic_DNA"/>
</dbReference>
<protein>
    <submittedName>
        <fullName evidence="1">Uncharacterized protein</fullName>
    </submittedName>
</protein>
<evidence type="ECO:0000313" key="2">
    <source>
        <dbReference type="Proteomes" id="UP000515277"/>
    </source>
</evidence>
<evidence type="ECO:0000313" key="1">
    <source>
        <dbReference type="EMBL" id="QNH76968.1"/>
    </source>
</evidence>
<name>A0A7G8YMR9_9PSED</name>
<organism evidence="1 2">
    <name type="scientific">Pseudomonas protegens</name>
    <dbReference type="NCBI Taxonomy" id="380021"/>
    <lineage>
        <taxon>Bacteria</taxon>
        <taxon>Pseudomonadati</taxon>
        <taxon>Pseudomonadota</taxon>
        <taxon>Gammaproteobacteria</taxon>
        <taxon>Pseudomonadales</taxon>
        <taxon>Pseudomonadaceae</taxon>
        <taxon>Pseudomonas</taxon>
    </lineage>
</organism>
<proteinExistence type="predicted"/>
<gene>
    <name evidence="1" type="ORF">GGI48_27485</name>
</gene>
<reference evidence="2" key="1">
    <citation type="journal article" date="2020" name="Microbiol. Resour. Announc.">
        <title>Complete genome sequences of four natural Pseudomonas isolates that catabolize a wide range of aromatic compounds relevant to lignin valorization.</title>
        <authorList>
            <person name="Hatmaker E.A."/>
            <person name="Presley G."/>
            <person name="Cannon O."/>
            <person name="Guss A.M."/>
            <person name="Elkins J.G."/>
        </authorList>
    </citation>
    <scope>NUCLEOTIDE SEQUENCE [LARGE SCALE GENOMIC DNA]</scope>
    <source>
        <strain evidence="2">H1F5C</strain>
    </source>
</reference>
<accession>A0A7G8YMR9</accession>